<dbReference type="AlphaFoldDB" id="A0A0M4QFY7"/>
<name>A0A0M4QFY7_9MICC</name>
<proteinExistence type="predicted"/>
<accession>A0A0M4QFY7</accession>
<dbReference type="EMBL" id="CP012677">
    <property type="protein sequence ID" value="ALE92504.1"/>
    <property type="molecule type" value="Genomic_DNA"/>
</dbReference>
<gene>
    <name evidence="1" type="ORF">AOC05_09570</name>
</gene>
<sequence length="78" mass="7496">MAPAAASPAPLSTATMPGASWVATPSATVAVPDSSALDPANSSWAPALAAKTPGASWFFTPSAMVAAPAFSSVPPAAN</sequence>
<organism evidence="1 2">
    <name type="scientific">Arthrobacter alpinus</name>
    <dbReference type="NCBI Taxonomy" id="656366"/>
    <lineage>
        <taxon>Bacteria</taxon>
        <taxon>Bacillati</taxon>
        <taxon>Actinomycetota</taxon>
        <taxon>Actinomycetes</taxon>
        <taxon>Micrococcales</taxon>
        <taxon>Micrococcaceae</taxon>
        <taxon>Arthrobacter</taxon>
    </lineage>
</organism>
<reference evidence="2" key="1">
    <citation type="submission" date="2015-09" db="EMBL/GenBank/DDBJ databases">
        <title>Complete genome of Arthrobacter alpinus strain R3.8.</title>
        <authorList>
            <person name="See-Too W.S."/>
            <person name="Chan K.G."/>
        </authorList>
    </citation>
    <scope>NUCLEOTIDE SEQUENCE [LARGE SCALE GENOMIC DNA]</scope>
    <source>
        <strain evidence="2">R3.8</strain>
    </source>
</reference>
<evidence type="ECO:0000313" key="2">
    <source>
        <dbReference type="Proteomes" id="UP000062833"/>
    </source>
</evidence>
<dbReference type="KEGG" id="aaq:AOC05_09570"/>
<keyword evidence="2" id="KW-1185">Reference proteome</keyword>
<dbReference type="Proteomes" id="UP000062833">
    <property type="component" value="Chromosome"/>
</dbReference>
<protein>
    <submittedName>
        <fullName evidence="1">Uncharacterized protein</fullName>
    </submittedName>
</protein>
<evidence type="ECO:0000313" key="1">
    <source>
        <dbReference type="EMBL" id="ALE92504.1"/>
    </source>
</evidence>